<evidence type="ECO:0000313" key="1">
    <source>
        <dbReference type="EMBL" id="TQD91791.1"/>
    </source>
</evidence>
<evidence type="ECO:0000313" key="2">
    <source>
        <dbReference type="Proteomes" id="UP000315295"/>
    </source>
</evidence>
<dbReference type="EMBL" id="VIEB01000409">
    <property type="protein sequence ID" value="TQD91791.1"/>
    <property type="molecule type" value="Genomic_DNA"/>
</dbReference>
<keyword evidence="2" id="KW-1185">Reference proteome</keyword>
<organism evidence="1 2">
    <name type="scientific">Malus baccata</name>
    <name type="common">Siberian crab apple</name>
    <name type="synonym">Pyrus baccata</name>
    <dbReference type="NCBI Taxonomy" id="106549"/>
    <lineage>
        <taxon>Eukaryota</taxon>
        <taxon>Viridiplantae</taxon>
        <taxon>Streptophyta</taxon>
        <taxon>Embryophyta</taxon>
        <taxon>Tracheophyta</taxon>
        <taxon>Spermatophyta</taxon>
        <taxon>Magnoliopsida</taxon>
        <taxon>eudicotyledons</taxon>
        <taxon>Gunneridae</taxon>
        <taxon>Pentapetalae</taxon>
        <taxon>rosids</taxon>
        <taxon>fabids</taxon>
        <taxon>Rosales</taxon>
        <taxon>Rosaceae</taxon>
        <taxon>Amygdaloideae</taxon>
        <taxon>Maleae</taxon>
        <taxon>Malus</taxon>
    </lineage>
</organism>
<dbReference type="AlphaFoldDB" id="A0A540LZ69"/>
<protein>
    <submittedName>
        <fullName evidence="1">Uncharacterized protein</fullName>
    </submittedName>
</protein>
<name>A0A540LZ69_MALBA</name>
<comment type="caution">
    <text evidence="1">The sequence shown here is derived from an EMBL/GenBank/DDBJ whole genome shotgun (WGS) entry which is preliminary data.</text>
</comment>
<accession>A0A540LZ69</accession>
<gene>
    <name evidence="1" type="ORF">C1H46_022633</name>
</gene>
<sequence length="65" mass="7166">MAIEGRSEDWGGECQRLSLSTPFIACIIKSYHPNGARLLPKLLLVAAQLLAEAWPLTPFSVTVVW</sequence>
<reference evidence="1 2" key="1">
    <citation type="journal article" date="2019" name="G3 (Bethesda)">
        <title>Sequencing of a Wild Apple (Malus baccata) Genome Unravels the Differences Between Cultivated and Wild Apple Species Regarding Disease Resistance and Cold Tolerance.</title>
        <authorList>
            <person name="Chen X."/>
        </authorList>
    </citation>
    <scope>NUCLEOTIDE SEQUENCE [LARGE SCALE GENOMIC DNA]</scope>
    <source>
        <strain evidence="2">cv. Shandingzi</strain>
        <tissue evidence="1">Leaves</tissue>
    </source>
</reference>
<dbReference type="Proteomes" id="UP000315295">
    <property type="component" value="Unassembled WGS sequence"/>
</dbReference>
<proteinExistence type="predicted"/>